<evidence type="ECO:0000313" key="1">
    <source>
        <dbReference type="EMBL" id="CEG40380.1"/>
    </source>
</evidence>
<dbReference type="RefSeq" id="XP_024576749.1">
    <property type="nucleotide sequence ID" value="XM_024726032.1"/>
</dbReference>
<accession>A0A0P1AHH6</accession>
<proteinExistence type="predicted"/>
<dbReference type="GeneID" id="36405639"/>
<organism evidence="1 2">
    <name type="scientific">Plasmopara halstedii</name>
    <name type="common">Downy mildew of sunflower</name>
    <dbReference type="NCBI Taxonomy" id="4781"/>
    <lineage>
        <taxon>Eukaryota</taxon>
        <taxon>Sar</taxon>
        <taxon>Stramenopiles</taxon>
        <taxon>Oomycota</taxon>
        <taxon>Peronosporomycetes</taxon>
        <taxon>Peronosporales</taxon>
        <taxon>Peronosporaceae</taxon>
        <taxon>Plasmopara</taxon>
    </lineage>
</organism>
<reference evidence="2" key="1">
    <citation type="submission" date="2014-09" db="EMBL/GenBank/DDBJ databases">
        <authorList>
            <person name="Sharma Rahul"/>
            <person name="Thines Marco"/>
        </authorList>
    </citation>
    <scope>NUCLEOTIDE SEQUENCE [LARGE SCALE GENOMIC DNA]</scope>
</reference>
<protein>
    <submittedName>
        <fullName evidence="1">Uncharacterized protein</fullName>
    </submittedName>
</protein>
<evidence type="ECO:0000313" key="2">
    <source>
        <dbReference type="Proteomes" id="UP000054928"/>
    </source>
</evidence>
<name>A0A0P1AHH6_PLAHL</name>
<dbReference type="AlphaFoldDB" id="A0A0P1AHH6"/>
<dbReference type="Proteomes" id="UP000054928">
    <property type="component" value="Unassembled WGS sequence"/>
</dbReference>
<dbReference type="EMBL" id="CCYD01000482">
    <property type="protein sequence ID" value="CEG40380.1"/>
    <property type="molecule type" value="Genomic_DNA"/>
</dbReference>
<keyword evidence="2" id="KW-1185">Reference proteome</keyword>
<sequence>MDDDLDDNDERMPLAVDISSVQHASPPHTEITHDKHLLSGRDAVVFHPPIHRRQSIHSQHHVLRDVPHTQQRLQVESDATPQRRTVVFEPVGKTISTITRNIWMGVHQSVYKLVMTMAWLHSWLMCQHHEATQSMESAKLIGSKLFIMRLIHSFATTHAML</sequence>